<evidence type="ECO:0000313" key="3">
    <source>
        <dbReference type="Proteomes" id="UP001396898"/>
    </source>
</evidence>
<protein>
    <submittedName>
        <fullName evidence="2">Uncharacterized protein</fullName>
    </submittedName>
</protein>
<evidence type="ECO:0000313" key="2">
    <source>
        <dbReference type="EMBL" id="KAK8035809.1"/>
    </source>
</evidence>
<gene>
    <name evidence="2" type="ORF">PG991_001882</name>
</gene>
<name>A0ABR1SQ20_9PEZI</name>
<accession>A0ABR1SQ20</accession>
<feature type="region of interest" description="Disordered" evidence="1">
    <location>
        <begin position="39"/>
        <end position="75"/>
    </location>
</feature>
<reference evidence="2 3" key="1">
    <citation type="submission" date="2023-01" db="EMBL/GenBank/DDBJ databases">
        <title>Analysis of 21 Apiospora genomes using comparative genomics revels a genus with tremendous synthesis potential of carbohydrate active enzymes and secondary metabolites.</title>
        <authorList>
            <person name="Sorensen T."/>
        </authorList>
    </citation>
    <scope>NUCLEOTIDE SEQUENCE [LARGE SCALE GENOMIC DNA]</scope>
    <source>
        <strain evidence="2 3">CBS 20057</strain>
    </source>
</reference>
<dbReference type="EMBL" id="JAQQWI010000005">
    <property type="protein sequence ID" value="KAK8035809.1"/>
    <property type="molecule type" value="Genomic_DNA"/>
</dbReference>
<sequence>MAQHTDGPFESPWQAPWWGQSVRTTSDDYAHVAAAAATAGMRNPAPAPVPTPAAAAAEPEPELEPPRPRARPQPQARTILWPVVHESGRFLDCRMNVVEITIYEWSDEAAKDPYSYFST</sequence>
<dbReference type="Proteomes" id="UP001396898">
    <property type="component" value="Unassembled WGS sequence"/>
</dbReference>
<organism evidence="2 3">
    <name type="scientific">Apiospora marii</name>
    <dbReference type="NCBI Taxonomy" id="335849"/>
    <lineage>
        <taxon>Eukaryota</taxon>
        <taxon>Fungi</taxon>
        <taxon>Dikarya</taxon>
        <taxon>Ascomycota</taxon>
        <taxon>Pezizomycotina</taxon>
        <taxon>Sordariomycetes</taxon>
        <taxon>Xylariomycetidae</taxon>
        <taxon>Amphisphaeriales</taxon>
        <taxon>Apiosporaceae</taxon>
        <taxon>Apiospora</taxon>
    </lineage>
</organism>
<keyword evidence="3" id="KW-1185">Reference proteome</keyword>
<evidence type="ECO:0000256" key="1">
    <source>
        <dbReference type="SAM" id="MobiDB-lite"/>
    </source>
</evidence>
<proteinExistence type="predicted"/>
<comment type="caution">
    <text evidence="2">The sequence shown here is derived from an EMBL/GenBank/DDBJ whole genome shotgun (WGS) entry which is preliminary data.</text>
</comment>